<gene>
    <name evidence="3" type="ORF">HH304_18475</name>
</gene>
<name>A0A848JBL0_9BACT</name>
<dbReference type="RefSeq" id="WP_169684766.1">
    <property type="nucleotide sequence ID" value="NZ_JABBNU010000012.1"/>
</dbReference>
<organism evidence="3 4">
    <name type="scientific">Marinigracilibium pacificum</name>
    <dbReference type="NCBI Taxonomy" id="2729599"/>
    <lineage>
        <taxon>Bacteria</taxon>
        <taxon>Pseudomonadati</taxon>
        <taxon>Bacteroidota</taxon>
        <taxon>Cytophagia</taxon>
        <taxon>Cytophagales</taxon>
        <taxon>Flammeovirgaceae</taxon>
        <taxon>Marinigracilibium</taxon>
    </lineage>
</organism>
<evidence type="ECO:0000313" key="3">
    <source>
        <dbReference type="EMBL" id="NMM50402.1"/>
    </source>
</evidence>
<dbReference type="Pfam" id="PF13568">
    <property type="entry name" value="OMP_b-brl_2"/>
    <property type="match status" value="1"/>
</dbReference>
<comment type="caution">
    <text evidence="3">The sequence shown here is derived from an EMBL/GenBank/DDBJ whole genome shotgun (WGS) entry which is preliminary data.</text>
</comment>
<sequence length="242" mass="26906">MKKIFVTALIMSTIAFSADSQILISLILGDKLNSGKIEFGLEGGLNMYGQRNLDVGKIAPGFNLGFYFDILLKENLYLHTGVLVKSNSGANGLSPYSLNNPGLDSLLEGGEVKRKLNYFYIPVLAKYKFPNRIFVEGGVQTGLLYKANDNFIKDVKDDEDLNYRNNIRDQYNLFDFGVALGTGYRLIKGNGMNLGVRYYHGLTNVVKKEYEEKNYNYSLFVYVNIPVGAGKAKAEQSNSGAN</sequence>
<dbReference type="Proteomes" id="UP000559010">
    <property type="component" value="Unassembled WGS sequence"/>
</dbReference>
<protein>
    <submittedName>
        <fullName evidence="3">PorT family protein</fullName>
    </submittedName>
</protein>
<feature type="domain" description="Outer membrane protein beta-barrel" evidence="2">
    <location>
        <begin position="35"/>
        <end position="205"/>
    </location>
</feature>
<proteinExistence type="predicted"/>
<keyword evidence="4" id="KW-1185">Reference proteome</keyword>
<dbReference type="InterPro" id="IPR025665">
    <property type="entry name" value="Beta-barrel_OMP_2"/>
</dbReference>
<keyword evidence="1" id="KW-0732">Signal</keyword>
<feature type="signal peptide" evidence="1">
    <location>
        <begin position="1"/>
        <end position="17"/>
    </location>
</feature>
<evidence type="ECO:0000259" key="2">
    <source>
        <dbReference type="Pfam" id="PF13568"/>
    </source>
</evidence>
<accession>A0A848JBL0</accession>
<reference evidence="3 4" key="1">
    <citation type="submission" date="2020-04" db="EMBL/GenBank/DDBJ databases">
        <title>Flammeovirgaceae bacterium KN852 isolated from deep sea.</title>
        <authorList>
            <person name="Zhang D.-C."/>
        </authorList>
    </citation>
    <scope>NUCLEOTIDE SEQUENCE [LARGE SCALE GENOMIC DNA]</scope>
    <source>
        <strain evidence="3 4">KN852</strain>
    </source>
</reference>
<dbReference type="EMBL" id="JABBNU010000012">
    <property type="protein sequence ID" value="NMM50402.1"/>
    <property type="molecule type" value="Genomic_DNA"/>
</dbReference>
<dbReference type="AlphaFoldDB" id="A0A848JBL0"/>
<evidence type="ECO:0000256" key="1">
    <source>
        <dbReference type="SAM" id="SignalP"/>
    </source>
</evidence>
<feature type="chain" id="PRO_5032513300" evidence="1">
    <location>
        <begin position="18"/>
        <end position="242"/>
    </location>
</feature>
<evidence type="ECO:0000313" key="4">
    <source>
        <dbReference type="Proteomes" id="UP000559010"/>
    </source>
</evidence>